<dbReference type="InterPro" id="IPR003185">
    <property type="entry name" value="Proteasome_activ_PA28_N"/>
</dbReference>
<dbReference type="InterPro" id="IPR036997">
    <property type="entry name" value="PA28_C_sf"/>
</dbReference>
<dbReference type="FunFam" id="1.20.120.180:FF:000002">
    <property type="entry name" value="Proteasome activator complex subunit 1"/>
    <property type="match status" value="1"/>
</dbReference>
<dbReference type="GeneTree" id="ENSGT00950000183098"/>
<sequence>MAKVIRLKISQDNQEKVNGFREALFSQVQQFLFEFVPLKIQQMDDLLKFSCTSLHSLQLINILLKDWSPKLHCILKSDLFNVEDLATLHTELNIPIPDPPTEESEDSSKMETDKEEKKAPRCGFLKENEKLQNVLNTVQPEIRRLREGCALIITWIHHLIPKIEDGNDFGVSVQEKLVERVTAVKTKVETTQTNISKYFSERGDVVAKASKETHVMDYRALVHEKDEITFVDLKIAFTEVRNFYVEIFDIILKNFEKITNPKGDEKSSMY</sequence>
<evidence type="ECO:0000256" key="2">
    <source>
        <dbReference type="ARBA" id="ARBA00022553"/>
    </source>
</evidence>
<evidence type="ECO:0000256" key="5">
    <source>
        <dbReference type="ARBA" id="ARBA00037467"/>
    </source>
</evidence>
<dbReference type="Pfam" id="PF02251">
    <property type="entry name" value="PA28_N"/>
    <property type="match status" value="2"/>
</dbReference>
<dbReference type="PANTHER" id="PTHR10660:SF6">
    <property type="entry name" value="PROTEASOME ACTIVATOR COMPLEX SUBUNIT 2"/>
    <property type="match status" value="1"/>
</dbReference>
<evidence type="ECO:0000259" key="11">
    <source>
        <dbReference type="Pfam" id="PF02252"/>
    </source>
</evidence>
<dbReference type="Ensembl" id="ENSXETT00000031984">
    <property type="protein sequence ID" value="ENSXETP00000031984"/>
    <property type="gene ID" value="ENSXETG00000014616"/>
</dbReference>
<evidence type="ECO:0000256" key="6">
    <source>
        <dbReference type="ARBA" id="ARBA00038631"/>
    </source>
</evidence>
<keyword evidence="4" id="KW-0007">Acetylation</keyword>
<comment type="function">
    <text evidence="5">Implicated in immunoproteasome assembly and required for efficient antigen processing. The PA28 activator complex enhances the generation of class I binding peptides by altering the cleavage pattern of the proteasome.</text>
</comment>
<dbReference type="SUPFAM" id="SSF47216">
    <property type="entry name" value="Proteasome activator"/>
    <property type="match status" value="1"/>
</dbReference>
<feature type="region of interest" description="Disordered" evidence="9">
    <location>
        <begin position="93"/>
        <end position="119"/>
    </location>
</feature>
<keyword evidence="3" id="KW-0647">Proteasome</keyword>
<evidence type="ECO:0000256" key="4">
    <source>
        <dbReference type="ARBA" id="ARBA00022990"/>
    </source>
</evidence>
<keyword evidence="2" id="KW-0597">Phosphoprotein</keyword>
<dbReference type="InterPro" id="IPR003186">
    <property type="entry name" value="PA28_C"/>
</dbReference>
<dbReference type="InParanoid" id="A0A803KKG9"/>
<organism evidence="12">
    <name type="scientific">Xenopus tropicalis</name>
    <name type="common">Western clawed frog</name>
    <name type="synonym">Silurana tropicalis</name>
    <dbReference type="NCBI Taxonomy" id="8364"/>
    <lineage>
        <taxon>Eukaryota</taxon>
        <taxon>Metazoa</taxon>
        <taxon>Chordata</taxon>
        <taxon>Craniata</taxon>
        <taxon>Vertebrata</taxon>
        <taxon>Euteleostomi</taxon>
        <taxon>Amphibia</taxon>
        <taxon>Batrachia</taxon>
        <taxon>Anura</taxon>
        <taxon>Pipoidea</taxon>
        <taxon>Pipidae</taxon>
        <taxon>Xenopodinae</taxon>
        <taxon>Xenopus</taxon>
        <taxon>Silurana</taxon>
    </lineage>
</organism>
<name>A0A803KKG9_XENTR</name>
<comment type="subunit">
    <text evidence="6">Heterodimer of PSME1 and PSME2, which forms a hexameric ring.</text>
</comment>
<gene>
    <name evidence="12" type="primary">psme2</name>
</gene>
<dbReference type="InterPro" id="IPR009077">
    <property type="entry name" value="Proteasome_activ_PA28"/>
</dbReference>
<evidence type="ECO:0000256" key="9">
    <source>
        <dbReference type="SAM" id="MobiDB-lite"/>
    </source>
</evidence>
<reference evidence="12" key="1">
    <citation type="journal article" date="2010" name="Science">
        <title>The genome of the Western clawed frog Xenopus tropicalis.</title>
        <authorList>
            <person name="Hellsten U."/>
            <person name="Harland R.M."/>
            <person name="Gilchrist M.J."/>
            <person name="Hendrix D."/>
            <person name="Jurka J."/>
            <person name="Kapitonov V."/>
            <person name="Ovcharenko I."/>
            <person name="Putnam N.H."/>
            <person name="Shu S."/>
            <person name="Taher L."/>
            <person name="Blitz I.L."/>
            <person name="Blumberg B."/>
            <person name="Dichmann D.S."/>
            <person name="Dubchak I."/>
            <person name="Amaya E."/>
            <person name="Detter J.C."/>
            <person name="Fletcher R."/>
            <person name="Gerhard D.S."/>
            <person name="Goodstein D."/>
            <person name="Graves T."/>
            <person name="Grigoriev I.V."/>
            <person name="Grimwood J."/>
            <person name="Kawashima T."/>
            <person name="Lindquist E."/>
            <person name="Lucas S.M."/>
            <person name="Mead P.E."/>
            <person name="Mitros T."/>
            <person name="Ogino H."/>
            <person name="Ohta Y."/>
            <person name="Poliakov A.V."/>
            <person name="Pollet N."/>
            <person name="Robert J."/>
            <person name="Salamov A."/>
            <person name="Sater A.K."/>
            <person name="Schmutz J."/>
            <person name="Terry A."/>
            <person name="Vize P.D."/>
            <person name="Warren W.C."/>
            <person name="Wells D."/>
            <person name="Wills A."/>
            <person name="Wilson R.K."/>
            <person name="Zimmerman L.B."/>
            <person name="Zorn A.M."/>
            <person name="Grainger R."/>
            <person name="Grammer T."/>
            <person name="Khokha M.K."/>
            <person name="Richardson P.M."/>
            <person name="Rokhsar D.S."/>
        </authorList>
    </citation>
    <scope>NUCLEOTIDE SEQUENCE [LARGE SCALE GENOMIC DNA]</scope>
    <source>
        <strain evidence="12">Nigerian</strain>
    </source>
</reference>
<dbReference type="InterPro" id="IPR036996">
    <property type="entry name" value="PA28_N_sf"/>
</dbReference>
<accession>A0A803KKG9</accession>
<comment type="similarity">
    <text evidence="1">Belongs to the PA28 family.</text>
</comment>
<feature type="domain" description="Proteasome activator PA28 N-terminal" evidence="10">
    <location>
        <begin position="70"/>
        <end position="99"/>
    </location>
</feature>
<feature type="domain" description="Proteasome activator PA28 N-terminal" evidence="10">
    <location>
        <begin position="12"/>
        <end position="58"/>
    </location>
</feature>
<evidence type="ECO:0000259" key="10">
    <source>
        <dbReference type="Pfam" id="PF02251"/>
    </source>
</evidence>
<dbReference type="Pfam" id="PF02252">
    <property type="entry name" value="PA28_C"/>
    <property type="match status" value="1"/>
</dbReference>
<dbReference type="FunCoup" id="A0A803KKG9">
    <property type="interactions" value="393"/>
</dbReference>
<evidence type="ECO:0000256" key="7">
    <source>
        <dbReference type="ARBA" id="ARBA00039312"/>
    </source>
</evidence>
<protein>
    <recommendedName>
        <fullName evidence="7">Proteasome activator complex subunit 2</fullName>
    </recommendedName>
    <alternativeName>
        <fullName evidence="8">Proteasome activator 28 subunit beta</fullName>
    </alternativeName>
</protein>
<evidence type="ECO:0000256" key="8">
    <source>
        <dbReference type="ARBA" id="ARBA00041908"/>
    </source>
</evidence>
<evidence type="ECO:0000313" key="12">
    <source>
        <dbReference type="Ensembl" id="ENSXETP00000031984"/>
    </source>
</evidence>
<dbReference type="Gene3D" id="1.20.120.180">
    <property type="entry name" value="Proteasome activator pa28, C-terminal domain"/>
    <property type="match status" value="1"/>
</dbReference>
<dbReference type="Xenbase" id="XB-GENE-957036">
    <property type="gene designation" value="psme2"/>
</dbReference>
<dbReference type="GO" id="GO:0008537">
    <property type="term" value="C:proteasome activator complex"/>
    <property type="evidence" value="ECO:0007669"/>
    <property type="project" value="InterPro"/>
</dbReference>
<reference evidence="12" key="2">
    <citation type="submission" date="2011-06" db="UniProtKB">
        <authorList>
            <consortium name="Ensembl"/>
        </authorList>
    </citation>
    <scope>IDENTIFICATION</scope>
</reference>
<dbReference type="PANTHER" id="PTHR10660">
    <property type="entry name" value="PROTEASOME REGULATOR PA28"/>
    <property type="match status" value="1"/>
</dbReference>
<feature type="compositionally biased region" description="Basic and acidic residues" evidence="9">
    <location>
        <begin position="106"/>
        <end position="119"/>
    </location>
</feature>
<dbReference type="Bgee" id="ENSXETG00000014616">
    <property type="expression patterns" value="Expressed in liver and 18 other cell types or tissues"/>
</dbReference>
<dbReference type="Gene3D" id="1.20.5.120">
    <property type="entry name" value="Proteasome activator pa28, N-terminal domain"/>
    <property type="match status" value="1"/>
</dbReference>
<evidence type="ECO:0000256" key="3">
    <source>
        <dbReference type="ARBA" id="ARBA00022942"/>
    </source>
</evidence>
<feature type="domain" description="Proteasome activator PA28 C-terminal" evidence="11">
    <location>
        <begin position="125"/>
        <end position="267"/>
    </location>
</feature>
<evidence type="ECO:0000256" key="1">
    <source>
        <dbReference type="ARBA" id="ARBA00005883"/>
    </source>
</evidence>
<dbReference type="InterPro" id="IPR036252">
    <property type="entry name" value="Proteasome_activ_sf"/>
</dbReference>
<proteinExistence type="inferred from homology"/>
<dbReference type="AlphaFoldDB" id="A0A803KKG9"/>